<evidence type="ECO:0000259" key="7">
    <source>
        <dbReference type="Pfam" id="PF02770"/>
    </source>
</evidence>
<keyword evidence="5 9" id="KW-0560">Oxidoreductase</keyword>
<dbReference type="RefSeq" id="WP_208030622.1">
    <property type="nucleotide sequence ID" value="NZ_CP071839.1"/>
</dbReference>
<evidence type="ECO:0000313" key="10">
    <source>
        <dbReference type="Proteomes" id="UP000663908"/>
    </source>
</evidence>
<comment type="cofactor">
    <cofactor evidence="1 5">
        <name>FAD</name>
        <dbReference type="ChEBI" id="CHEBI:57692"/>
    </cofactor>
</comment>
<evidence type="ECO:0000313" key="9">
    <source>
        <dbReference type="EMBL" id="QTD96688.1"/>
    </source>
</evidence>
<evidence type="ECO:0000256" key="1">
    <source>
        <dbReference type="ARBA" id="ARBA00001974"/>
    </source>
</evidence>
<name>A0ABX7TM63_STRCY</name>
<feature type="domain" description="Acyl-CoA dehydrogenase/oxidase N-terminal" evidence="8">
    <location>
        <begin position="15"/>
        <end position="118"/>
    </location>
</feature>
<dbReference type="CDD" id="cd00567">
    <property type="entry name" value="ACAD"/>
    <property type="match status" value="1"/>
</dbReference>
<dbReference type="Pfam" id="PF02771">
    <property type="entry name" value="Acyl-CoA_dh_N"/>
    <property type="match status" value="1"/>
</dbReference>
<dbReference type="InterPro" id="IPR046373">
    <property type="entry name" value="Acyl-CoA_Oxase/DH_mid-dom_sf"/>
</dbReference>
<evidence type="ECO:0000256" key="4">
    <source>
        <dbReference type="ARBA" id="ARBA00022827"/>
    </source>
</evidence>
<evidence type="ECO:0000256" key="3">
    <source>
        <dbReference type="ARBA" id="ARBA00022630"/>
    </source>
</evidence>
<feature type="domain" description="Acyl-CoA oxidase/dehydrogenase middle" evidence="7">
    <location>
        <begin position="123"/>
        <end position="216"/>
    </location>
</feature>
<dbReference type="Gene3D" id="2.40.110.10">
    <property type="entry name" value="Butyryl-CoA Dehydrogenase, subunit A, domain 2"/>
    <property type="match status" value="1"/>
</dbReference>
<dbReference type="EC" id="1.3.99.-" evidence="9"/>
<proteinExistence type="inferred from homology"/>
<dbReference type="InterPro" id="IPR036250">
    <property type="entry name" value="AcylCo_DH-like_C"/>
</dbReference>
<comment type="similarity">
    <text evidence="2 5">Belongs to the acyl-CoA dehydrogenase family.</text>
</comment>
<dbReference type="SUPFAM" id="SSF47203">
    <property type="entry name" value="Acyl-CoA dehydrogenase C-terminal domain-like"/>
    <property type="match status" value="1"/>
</dbReference>
<evidence type="ECO:0000259" key="6">
    <source>
        <dbReference type="Pfam" id="PF00441"/>
    </source>
</evidence>
<dbReference type="Gene3D" id="1.10.540.10">
    <property type="entry name" value="Acyl-CoA dehydrogenase/oxidase, N-terminal domain"/>
    <property type="match status" value="1"/>
</dbReference>
<evidence type="ECO:0000259" key="8">
    <source>
        <dbReference type="Pfam" id="PF02771"/>
    </source>
</evidence>
<dbReference type="Gene3D" id="1.20.140.10">
    <property type="entry name" value="Butyryl-CoA Dehydrogenase, subunit A, domain 3"/>
    <property type="match status" value="1"/>
</dbReference>
<dbReference type="InterPro" id="IPR009100">
    <property type="entry name" value="AcylCoA_DH/oxidase_NM_dom_sf"/>
</dbReference>
<keyword evidence="3 5" id="KW-0285">Flavoprotein</keyword>
<evidence type="ECO:0000256" key="2">
    <source>
        <dbReference type="ARBA" id="ARBA00009347"/>
    </source>
</evidence>
<accession>A0ABX7TM63</accession>
<protein>
    <submittedName>
        <fullName evidence="9">Acyl-CoA dehydrogenase</fullName>
        <ecNumber evidence="9">1.3.99.-</ecNumber>
    </submittedName>
</protein>
<dbReference type="GO" id="GO:0016491">
    <property type="term" value="F:oxidoreductase activity"/>
    <property type="evidence" value="ECO:0007669"/>
    <property type="project" value="UniProtKB-KW"/>
</dbReference>
<gene>
    <name evidence="9" type="primary">acdA1</name>
    <name evidence="9" type="ORF">S1361_04960</name>
</gene>
<dbReference type="Pfam" id="PF02770">
    <property type="entry name" value="Acyl-CoA_dh_M"/>
    <property type="match status" value="1"/>
</dbReference>
<dbReference type="PANTHER" id="PTHR43884">
    <property type="entry name" value="ACYL-COA DEHYDROGENASE"/>
    <property type="match status" value="1"/>
</dbReference>
<dbReference type="Pfam" id="PF00441">
    <property type="entry name" value="Acyl-CoA_dh_1"/>
    <property type="match status" value="1"/>
</dbReference>
<reference evidence="9 10" key="1">
    <citation type="submission" date="2021-03" db="EMBL/GenBank/DDBJ databases">
        <title>Complete genome sequence of Streptomyces cyanogenus S136, producer of anticancer angucycline landomycin A.</title>
        <authorList>
            <person name="Hrab P."/>
            <person name="Ruckert C."/>
            <person name="Busche T."/>
            <person name="Ostash I."/>
            <person name="Kalinowski J."/>
            <person name="Fedorenko V."/>
            <person name="Yushchuk O."/>
            <person name="Ostash B."/>
        </authorList>
    </citation>
    <scope>NUCLEOTIDE SEQUENCE [LARGE SCALE GENOMIC DNA]</scope>
    <source>
        <strain evidence="9 10">S136</strain>
    </source>
</reference>
<dbReference type="InterPro" id="IPR009075">
    <property type="entry name" value="AcylCo_DH/oxidase_C"/>
</dbReference>
<dbReference type="InterPro" id="IPR037069">
    <property type="entry name" value="AcylCoA_DH/ox_N_sf"/>
</dbReference>
<sequence length="380" mass="40092">MDFDLTNDQRKACAALREAARDLFDEAAAAPAEYRDRDAWRSAAGLGMAGLCLPREFGGGGLGALDTALRLEAFGAGCADTGLVFALAAHLLACAVPVSAFASDATRKDLLPGMSSAELIAANAMTEDEAGSDVGRLATTAVLDGDAYVLDGVKSFASNAPIADVFVTYATTDTSLGFLGISAFAVPRDLPGITVSAPMAKMGLHGCAAGRVEFHGCRVPARLRLGAEGQGSAVFQYSMGWERACLPALYLGVMEEQLERCVAHARTRRQFGHPIAEFQAVSHRLAAMRQRLEGARWLLYRACWLLDRDREEQVAAAALAKTAVSEAAVANSLDAVQVFGGSGYLAATGIERNLRDSVPAAIFSGTTEMQREILVRKAGL</sequence>
<feature type="domain" description="Acyl-CoA dehydrogenase/oxidase C-terminal" evidence="6">
    <location>
        <begin position="229"/>
        <end position="377"/>
    </location>
</feature>
<keyword evidence="10" id="KW-1185">Reference proteome</keyword>
<dbReference type="Proteomes" id="UP000663908">
    <property type="component" value="Chromosome"/>
</dbReference>
<dbReference type="PANTHER" id="PTHR43884:SF12">
    <property type="entry name" value="ISOVALERYL-COA DEHYDROGENASE, MITOCHONDRIAL-RELATED"/>
    <property type="match status" value="1"/>
</dbReference>
<dbReference type="InterPro" id="IPR006091">
    <property type="entry name" value="Acyl-CoA_Oxase/DH_mid-dom"/>
</dbReference>
<keyword evidence="4 5" id="KW-0274">FAD</keyword>
<dbReference type="SUPFAM" id="SSF56645">
    <property type="entry name" value="Acyl-CoA dehydrogenase NM domain-like"/>
    <property type="match status" value="1"/>
</dbReference>
<organism evidence="9 10">
    <name type="scientific">Streptomyces cyanogenus</name>
    <dbReference type="NCBI Taxonomy" id="80860"/>
    <lineage>
        <taxon>Bacteria</taxon>
        <taxon>Bacillati</taxon>
        <taxon>Actinomycetota</taxon>
        <taxon>Actinomycetes</taxon>
        <taxon>Kitasatosporales</taxon>
        <taxon>Streptomycetaceae</taxon>
        <taxon>Streptomyces</taxon>
    </lineage>
</organism>
<evidence type="ECO:0000256" key="5">
    <source>
        <dbReference type="RuleBase" id="RU362125"/>
    </source>
</evidence>
<dbReference type="InterPro" id="IPR013786">
    <property type="entry name" value="AcylCoA_DH/ox_N"/>
</dbReference>
<dbReference type="EMBL" id="CP071839">
    <property type="protein sequence ID" value="QTD96688.1"/>
    <property type="molecule type" value="Genomic_DNA"/>
</dbReference>